<sequence length="407" mass="45366">GKKEHMLLEERCALCSIAQDISQRLTTLDYSTLVTGLETLRNHYGLFPIPLTVKVTTKIYTHQYQRLLSSLDDADEEFSKDVAHLVSTFALWNKDKRDHPELMDAENPSFQPLVTLLNDQFGKGDDDDDVDSNPDDESAADDFDELMRQSSSRPPATSKDADDGEAGEIKQQQEERRRALEEYSKAGLRKHALASALGALFQDDCFISLLNHVANEQLKDKLVTFSQAFLDAIDTDEAKTWLTKSPIGKRLADAYDGAIKFHKLVCVLLEVETSSSVSEQDILVFERYHGPCTFRRAVKSLMTSPEPESSSKSEIKAQSRDLLRKLKIDALRTAATSGPAQEKMKVFISQLDSCDRTLAPGCCTILANVLQEMDMLANKTRPGATKPLKDAAVRFTKEIATKATGER</sequence>
<feature type="compositionally biased region" description="Acidic residues" evidence="1">
    <location>
        <begin position="125"/>
        <end position="144"/>
    </location>
</feature>
<proteinExistence type="predicted"/>
<evidence type="ECO:0000313" key="2">
    <source>
        <dbReference type="EMBL" id="CAK9014872.1"/>
    </source>
</evidence>
<dbReference type="Proteomes" id="UP001642464">
    <property type="component" value="Unassembled WGS sequence"/>
</dbReference>
<accession>A0ABP0JL64</accession>
<reference evidence="2 3" key="1">
    <citation type="submission" date="2024-02" db="EMBL/GenBank/DDBJ databases">
        <authorList>
            <person name="Chen Y."/>
            <person name="Shah S."/>
            <person name="Dougan E. K."/>
            <person name="Thang M."/>
            <person name="Chan C."/>
        </authorList>
    </citation>
    <scope>NUCLEOTIDE SEQUENCE [LARGE SCALE GENOMIC DNA]</scope>
</reference>
<dbReference type="EMBL" id="CAXAMM010007645">
    <property type="protein sequence ID" value="CAK9014872.1"/>
    <property type="molecule type" value="Genomic_DNA"/>
</dbReference>
<comment type="caution">
    <text evidence="2">The sequence shown here is derived from an EMBL/GenBank/DDBJ whole genome shotgun (WGS) entry which is preliminary data.</text>
</comment>
<evidence type="ECO:0000313" key="3">
    <source>
        <dbReference type="Proteomes" id="UP001642464"/>
    </source>
</evidence>
<keyword evidence="3" id="KW-1185">Reference proteome</keyword>
<evidence type="ECO:0000256" key="1">
    <source>
        <dbReference type="SAM" id="MobiDB-lite"/>
    </source>
</evidence>
<feature type="non-terminal residue" evidence="2">
    <location>
        <position position="1"/>
    </location>
</feature>
<feature type="region of interest" description="Disordered" evidence="1">
    <location>
        <begin position="121"/>
        <end position="181"/>
    </location>
</feature>
<protein>
    <submittedName>
        <fullName evidence="2">Imidazole glycerol phosphate synthase hisHF</fullName>
    </submittedName>
</protein>
<gene>
    <name evidence="2" type="ORF">SCF082_LOCUS12518</name>
</gene>
<feature type="compositionally biased region" description="Basic and acidic residues" evidence="1">
    <location>
        <begin position="167"/>
        <end position="181"/>
    </location>
</feature>
<name>A0ABP0JL64_9DINO</name>
<organism evidence="2 3">
    <name type="scientific">Durusdinium trenchii</name>
    <dbReference type="NCBI Taxonomy" id="1381693"/>
    <lineage>
        <taxon>Eukaryota</taxon>
        <taxon>Sar</taxon>
        <taxon>Alveolata</taxon>
        <taxon>Dinophyceae</taxon>
        <taxon>Suessiales</taxon>
        <taxon>Symbiodiniaceae</taxon>
        <taxon>Durusdinium</taxon>
    </lineage>
</organism>